<reference evidence="5 6" key="1">
    <citation type="submission" date="2017-07" db="EMBL/GenBank/DDBJ databases">
        <title>Draft Genome Sequences of Select Purple Nonsulfur Bacteria.</title>
        <authorList>
            <person name="Lasarre B."/>
            <person name="Mckinlay J.B."/>
        </authorList>
    </citation>
    <scope>NUCLEOTIDE SEQUENCE [LARGE SCALE GENOMIC DNA]</scope>
    <source>
        <strain evidence="5 6">DSM 5909</strain>
    </source>
</reference>
<dbReference type="OrthoDB" id="7949807at2"/>
<evidence type="ECO:0000256" key="2">
    <source>
        <dbReference type="ARBA" id="ARBA00023125"/>
    </source>
</evidence>
<protein>
    <recommendedName>
        <fullName evidence="4">HTH marR-type domain-containing protein</fullName>
    </recommendedName>
</protein>
<dbReference type="PRINTS" id="PR00598">
    <property type="entry name" value="HTHMARR"/>
</dbReference>
<dbReference type="Pfam" id="PF12802">
    <property type="entry name" value="MarR_2"/>
    <property type="match status" value="1"/>
</dbReference>
<dbReference type="SUPFAM" id="SSF46785">
    <property type="entry name" value="Winged helix' DNA-binding domain"/>
    <property type="match status" value="1"/>
</dbReference>
<evidence type="ECO:0000313" key="6">
    <source>
        <dbReference type="Proteomes" id="UP000249130"/>
    </source>
</evidence>
<dbReference type="InterPro" id="IPR036390">
    <property type="entry name" value="WH_DNA-bd_sf"/>
</dbReference>
<dbReference type="GO" id="GO:0003677">
    <property type="term" value="F:DNA binding"/>
    <property type="evidence" value="ECO:0007669"/>
    <property type="project" value="UniProtKB-KW"/>
</dbReference>
<dbReference type="Gene3D" id="1.10.10.10">
    <property type="entry name" value="Winged helix-like DNA-binding domain superfamily/Winged helix DNA-binding domain"/>
    <property type="match status" value="1"/>
</dbReference>
<dbReference type="SMART" id="SM00347">
    <property type="entry name" value="HTH_MARR"/>
    <property type="match status" value="1"/>
</dbReference>
<evidence type="ECO:0000256" key="3">
    <source>
        <dbReference type="ARBA" id="ARBA00023163"/>
    </source>
</evidence>
<dbReference type="AlphaFoldDB" id="A0A327KW31"/>
<organism evidence="5 6">
    <name type="scientific">Rhodoplanes roseus</name>
    <dbReference type="NCBI Taxonomy" id="29409"/>
    <lineage>
        <taxon>Bacteria</taxon>
        <taxon>Pseudomonadati</taxon>
        <taxon>Pseudomonadota</taxon>
        <taxon>Alphaproteobacteria</taxon>
        <taxon>Hyphomicrobiales</taxon>
        <taxon>Nitrobacteraceae</taxon>
        <taxon>Rhodoplanes</taxon>
    </lineage>
</organism>
<evidence type="ECO:0000313" key="5">
    <source>
        <dbReference type="EMBL" id="RAI43090.1"/>
    </source>
</evidence>
<name>A0A327KW31_9BRAD</name>
<proteinExistence type="predicted"/>
<evidence type="ECO:0000256" key="1">
    <source>
        <dbReference type="ARBA" id="ARBA00023015"/>
    </source>
</evidence>
<keyword evidence="2" id="KW-0238">DNA-binding</keyword>
<dbReference type="InterPro" id="IPR000835">
    <property type="entry name" value="HTH_MarR-typ"/>
</dbReference>
<feature type="domain" description="HTH marR-type" evidence="4">
    <location>
        <begin position="37"/>
        <end position="172"/>
    </location>
</feature>
<dbReference type="InterPro" id="IPR036388">
    <property type="entry name" value="WH-like_DNA-bd_sf"/>
</dbReference>
<dbReference type="PROSITE" id="PS50995">
    <property type="entry name" value="HTH_MARR_2"/>
    <property type="match status" value="1"/>
</dbReference>
<gene>
    <name evidence="5" type="ORF">CH341_16190</name>
</gene>
<dbReference type="EMBL" id="NPEX01000107">
    <property type="protein sequence ID" value="RAI43090.1"/>
    <property type="molecule type" value="Genomic_DNA"/>
</dbReference>
<evidence type="ECO:0000259" key="4">
    <source>
        <dbReference type="PROSITE" id="PS50995"/>
    </source>
</evidence>
<comment type="caution">
    <text evidence="5">The sequence shown here is derived from an EMBL/GenBank/DDBJ whole genome shotgun (WGS) entry which is preliminary data.</text>
</comment>
<dbReference type="PANTHER" id="PTHR42756:SF1">
    <property type="entry name" value="TRANSCRIPTIONAL REPRESSOR OF EMRAB OPERON"/>
    <property type="match status" value="1"/>
</dbReference>
<keyword evidence="1" id="KW-0805">Transcription regulation</keyword>
<dbReference type="PANTHER" id="PTHR42756">
    <property type="entry name" value="TRANSCRIPTIONAL REGULATOR, MARR"/>
    <property type="match status" value="1"/>
</dbReference>
<sequence>MRVQPVPRSDADASDADAMDRFIAEWGEARPDIDVHYLATLGRILRLSTHLREAVDDWLKPFGLSWDVFDLLVTIQRSGNPEGLRPTALYDACLLSSGAMTNRIDRVEKLGLAVRRPDPDDKRATRVALTRRGRTLAEKAMTEHAAQSCRIAEQLTASEQETLARLLRKLLRSFEEPESDEGA</sequence>
<accession>A0A327KW31</accession>
<dbReference type="Proteomes" id="UP000249130">
    <property type="component" value="Unassembled WGS sequence"/>
</dbReference>
<keyword evidence="6" id="KW-1185">Reference proteome</keyword>
<dbReference type="GO" id="GO:0003700">
    <property type="term" value="F:DNA-binding transcription factor activity"/>
    <property type="evidence" value="ECO:0007669"/>
    <property type="project" value="InterPro"/>
</dbReference>
<keyword evidence="3" id="KW-0804">Transcription</keyword>